<dbReference type="InterPro" id="IPR029063">
    <property type="entry name" value="SAM-dependent_MTases_sf"/>
</dbReference>
<comment type="caution">
    <text evidence="2">The sequence shown here is derived from an EMBL/GenBank/DDBJ whole genome shotgun (WGS) entry which is preliminary data.</text>
</comment>
<dbReference type="PIRSF" id="PIRSF031679">
    <property type="entry name" value="Mtase_Alr7345_prd"/>
    <property type="match status" value="1"/>
</dbReference>
<reference evidence="2 3" key="1">
    <citation type="submission" date="2023-09" db="EMBL/GenBank/DDBJ databases">
        <authorList>
            <person name="Rey-Velasco X."/>
        </authorList>
    </citation>
    <scope>NUCLEOTIDE SEQUENCE [LARGE SCALE GENOMIC DNA]</scope>
    <source>
        <strain evidence="2 3">W345</strain>
    </source>
</reference>
<keyword evidence="3" id="KW-1185">Reference proteome</keyword>
<dbReference type="InterPro" id="IPR016980">
    <property type="entry name" value="S-AdoMet-dep_MeTrfase_Alr7345"/>
</dbReference>
<proteinExistence type="predicted"/>
<dbReference type="Proteomes" id="UP001254608">
    <property type="component" value="Unassembled WGS sequence"/>
</dbReference>
<protein>
    <submittedName>
        <fullName evidence="2">Methyltransferase</fullName>
    </submittedName>
</protein>
<evidence type="ECO:0000313" key="2">
    <source>
        <dbReference type="EMBL" id="MDT0497768.1"/>
    </source>
</evidence>
<feature type="chain" id="PRO_5046235855" evidence="1">
    <location>
        <begin position="25"/>
        <end position="296"/>
    </location>
</feature>
<keyword evidence="1" id="KW-0732">Signal</keyword>
<keyword evidence="2" id="KW-0489">Methyltransferase</keyword>
<accession>A0ABU2WIS4</accession>
<dbReference type="EMBL" id="JAVRIC010000013">
    <property type="protein sequence ID" value="MDT0497768.1"/>
    <property type="molecule type" value="Genomic_DNA"/>
</dbReference>
<dbReference type="GO" id="GO:0032259">
    <property type="term" value="P:methylation"/>
    <property type="evidence" value="ECO:0007669"/>
    <property type="project" value="UniProtKB-KW"/>
</dbReference>
<dbReference type="RefSeq" id="WP_311365159.1">
    <property type="nucleotide sequence ID" value="NZ_JAVRIC010000013.1"/>
</dbReference>
<dbReference type="GO" id="GO:0008168">
    <property type="term" value="F:methyltransferase activity"/>
    <property type="evidence" value="ECO:0007669"/>
    <property type="project" value="UniProtKB-KW"/>
</dbReference>
<keyword evidence="2" id="KW-0808">Transferase</keyword>
<gene>
    <name evidence="2" type="ORF">RM530_10380</name>
</gene>
<sequence length="296" mass="32892">MNASGWRQAWVGCLLLGLAACRTALPPPEPLPPPVPMTTEQARAAGLDPLIAHLVTSAHRTPAFRQRDTGRHPAQTLTFFGIDPHDTIVEIWPGGGWYTELLAPFVRDWGQYYAALPPVEDPSGDGFFASQRRQFLGKLNSRPDLYGQVRIAEAGRGVSEIVPADTADYVLSFRNVHNWMVGGYESEMFRAFHLALKPGGVLGIVEHRALPNTDLETMKQTGYVTEAYVRELAEAAGFELLDASQVNANAKDSTEHPEGVWTLPPTLRLGEQDRERYLSIGESDRMTLKFSKPRWR</sequence>
<feature type="signal peptide" evidence="1">
    <location>
        <begin position="1"/>
        <end position="24"/>
    </location>
</feature>
<organism evidence="2 3">
    <name type="scientific">Banduia mediterranea</name>
    <dbReference type="NCBI Taxonomy" id="3075609"/>
    <lineage>
        <taxon>Bacteria</taxon>
        <taxon>Pseudomonadati</taxon>
        <taxon>Pseudomonadota</taxon>
        <taxon>Gammaproteobacteria</taxon>
        <taxon>Nevskiales</taxon>
        <taxon>Algiphilaceae</taxon>
        <taxon>Banduia</taxon>
    </lineage>
</organism>
<dbReference type="Gene3D" id="3.40.50.150">
    <property type="entry name" value="Vaccinia Virus protein VP39"/>
    <property type="match status" value="1"/>
</dbReference>
<name>A0ABU2WIS4_9GAMM</name>
<evidence type="ECO:0000313" key="3">
    <source>
        <dbReference type="Proteomes" id="UP001254608"/>
    </source>
</evidence>
<evidence type="ECO:0000256" key="1">
    <source>
        <dbReference type="SAM" id="SignalP"/>
    </source>
</evidence>
<dbReference type="PROSITE" id="PS51257">
    <property type="entry name" value="PROKAR_LIPOPROTEIN"/>
    <property type="match status" value="1"/>
</dbReference>
<dbReference type="SUPFAM" id="SSF53335">
    <property type="entry name" value="S-adenosyl-L-methionine-dependent methyltransferases"/>
    <property type="match status" value="1"/>
</dbReference>